<dbReference type="Proteomes" id="UP000003676">
    <property type="component" value="Unassembled WGS sequence"/>
</dbReference>
<dbReference type="AlphaFoldDB" id="B6WS08"/>
<name>B6WS08_9BACT</name>
<gene>
    <name evidence="1" type="ORF">DESPIG_00853</name>
</gene>
<dbReference type="EMBL" id="ABXU01000026">
    <property type="protein sequence ID" value="EEB34166.1"/>
    <property type="molecule type" value="Genomic_DNA"/>
</dbReference>
<comment type="caution">
    <text evidence="1">The sequence shown here is derived from an EMBL/GenBank/DDBJ whole genome shotgun (WGS) entry which is preliminary data.</text>
</comment>
<evidence type="ECO:0000313" key="2">
    <source>
        <dbReference type="Proteomes" id="UP000003676"/>
    </source>
</evidence>
<protein>
    <submittedName>
        <fullName evidence="1">Uncharacterized protein</fullName>
    </submittedName>
</protein>
<dbReference type="OrthoDB" id="877327at2"/>
<reference evidence="1 2" key="2">
    <citation type="submission" date="2008-10" db="EMBL/GenBank/DDBJ databases">
        <authorList>
            <person name="Fulton L."/>
            <person name="Clifton S."/>
            <person name="Fulton B."/>
            <person name="Xu J."/>
            <person name="Minx P."/>
            <person name="Pepin K.H."/>
            <person name="Johnson M."/>
            <person name="Bhonagiri V."/>
            <person name="Nash W.E."/>
            <person name="Mardis E.R."/>
            <person name="Wilson R.K."/>
        </authorList>
    </citation>
    <scope>NUCLEOTIDE SEQUENCE [LARGE SCALE GENOMIC DNA]</scope>
    <source>
        <strain evidence="1 2">ATCC 29098</strain>
    </source>
</reference>
<reference evidence="1 2" key="1">
    <citation type="submission" date="2008-10" db="EMBL/GenBank/DDBJ databases">
        <title>Draft genome sequence of Desulvovibrio piger (ATCC 29098).</title>
        <authorList>
            <person name="Sudarsanam P."/>
            <person name="Ley R."/>
            <person name="Guruge J."/>
            <person name="Turnbaugh P.J."/>
            <person name="Mahowald M."/>
            <person name="Liep D."/>
            <person name="Gordon J."/>
        </authorList>
    </citation>
    <scope>NUCLEOTIDE SEQUENCE [LARGE SCALE GENOMIC DNA]</scope>
    <source>
        <strain evidence="1 2">ATCC 29098</strain>
    </source>
</reference>
<dbReference type="HOGENOM" id="CLU_3182907_0_0_7"/>
<accession>B6WS08</accession>
<sequence>MKKLQVVFTSKPFDLEEVLYWQQSGIRPERVEIAETVRLSPTPMMS</sequence>
<proteinExistence type="predicted"/>
<evidence type="ECO:0000313" key="1">
    <source>
        <dbReference type="EMBL" id="EEB34166.1"/>
    </source>
</evidence>
<organism evidence="1 2">
    <name type="scientific">Desulfovibrio piger ATCC 29098</name>
    <dbReference type="NCBI Taxonomy" id="411464"/>
    <lineage>
        <taxon>Bacteria</taxon>
        <taxon>Pseudomonadati</taxon>
        <taxon>Thermodesulfobacteriota</taxon>
        <taxon>Desulfovibrionia</taxon>
        <taxon>Desulfovibrionales</taxon>
        <taxon>Desulfovibrionaceae</taxon>
        <taxon>Desulfovibrio</taxon>
    </lineage>
</organism>
<dbReference type="RefSeq" id="WP_006005095.1">
    <property type="nucleotide sequence ID" value="NZ_DS996355.1"/>
</dbReference>